<organism evidence="2 3">
    <name type="scientific">Pararobbsia alpina</name>
    <dbReference type="NCBI Taxonomy" id="621374"/>
    <lineage>
        <taxon>Bacteria</taxon>
        <taxon>Pseudomonadati</taxon>
        <taxon>Pseudomonadota</taxon>
        <taxon>Betaproteobacteria</taxon>
        <taxon>Burkholderiales</taxon>
        <taxon>Burkholderiaceae</taxon>
        <taxon>Pararobbsia</taxon>
    </lineage>
</organism>
<evidence type="ECO:0000259" key="1">
    <source>
        <dbReference type="Pfam" id="PF01575"/>
    </source>
</evidence>
<reference evidence="2 3" key="1">
    <citation type="submission" date="2020-04" db="EMBL/GenBank/DDBJ databases">
        <authorList>
            <person name="De Canck E."/>
        </authorList>
    </citation>
    <scope>NUCLEOTIDE SEQUENCE [LARGE SCALE GENOMIC DNA]</scope>
    <source>
        <strain evidence="2 3">LMG 28138</strain>
    </source>
</reference>
<dbReference type="SUPFAM" id="SSF54637">
    <property type="entry name" value="Thioesterase/thiol ester dehydrase-isomerase"/>
    <property type="match status" value="1"/>
</dbReference>
<dbReference type="PANTHER" id="PTHR43664">
    <property type="entry name" value="MONOAMINE OXIDASE-RELATED"/>
    <property type="match status" value="1"/>
</dbReference>
<gene>
    <name evidence="2" type="ORF">LMG28138_03304</name>
</gene>
<name>A0A6S7BA27_9BURK</name>
<dbReference type="RefSeq" id="WP_175105830.1">
    <property type="nucleotide sequence ID" value="NZ_CADIKM010000015.1"/>
</dbReference>
<dbReference type="PANTHER" id="PTHR43664:SF1">
    <property type="entry name" value="BETA-METHYLMALYL-COA DEHYDRATASE"/>
    <property type="match status" value="1"/>
</dbReference>
<accession>A0A6S7BA27</accession>
<dbReference type="EMBL" id="CADIKM010000015">
    <property type="protein sequence ID" value="CAB3792260.1"/>
    <property type="molecule type" value="Genomic_DNA"/>
</dbReference>
<dbReference type="InterPro" id="IPR052342">
    <property type="entry name" value="MCH/BMMD"/>
</dbReference>
<dbReference type="AlphaFoldDB" id="A0A6S7BA27"/>
<dbReference type="Proteomes" id="UP000494115">
    <property type="component" value="Unassembled WGS sequence"/>
</dbReference>
<protein>
    <recommendedName>
        <fullName evidence="1">MaoC-like domain-containing protein</fullName>
    </recommendedName>
</protein>
<feature type="domain" description="MaoC-like" evidence="1">
    <location>
        <begin position="15"/>
        <end position="122"/>
    </location>
</feature>
<evidence type="ECO:0000313" key="2">
    <source>
        <dbReference type="EMBL" id="CAB3792260.1"/>
    </source>
</evidence>
<evidence type="ECO:0000313" key="3">
    <source>
        <dbReference type="Proteomes" id="UP000494115"/>
    </source>
</evidence>
<keyword evidence="3" id="KW-1185">Reference proteome</keyword>
<dbReference type="Gene3D" id="3.10.129.10">
    <property type="entry name" value="Hotdog Thioesterase"/>
    <property type="match status" value="1"/>
</dbReference>
<proteinExistence type="predicted"/>
<sequence>MEKLYLDDLETGAQYTSSELEVTEADIKRFAGEFDPQPFHLDDAEARKSLFGGLAASGWHTAALTMRLMTAGGIPLADGIVGLGGEISWPRPTRPGDRLHVVSTVGEIRPSKSKPGQGVVTMTSETFNQAGDMVQRLVAKLVVFTRAQSAAEVARRTGLRP</sequence>
<dbReference type="CDD" id="cd03454">
    <property type="entry name" value="YdeM"/>
    <property type="match status" value="1"/>
</dbReference>
<dbReference type="InterPro" id="IPR002539">
    <property type="entry name" value="MaoC-like_dom"/>
</dbReference>
<dbReference type="InterPro" id="IPR029069">
    <property type="entry name" value="HotDog_dom_sf"/>
</dbReference>
<dbReference type="Pfam" id="PF01575">
    <property type="entry name" value="MaoC_dehydratas"/>
    <property type="match status" value="1"/>
</dbReference>